<dbReference type="SMART" id="SM00448">
    <property type="entry name" value="REC"/>
    <property type="match status" value="1"/>
</dbReference>
<dbReference type="PROSITE" id="PS50122">
    <property type="entry name" value="CHEB"/>
    <property type="match status" value="1"/>
</dbReference>
<comment type="similarity">
    <text evidence="5">Belongs to the CheB family.</text>
</comment>
<evidence type="ECO:0000256" key="1">
    <source>
        <dbReference type="ARBA" id="ARBA00022490"/>
    </source>
</evidence>
<keyword evidence="1 5" id="KW-0963">Cytoplasm</keyword>
<name>A0A090BV47_9GAMM</name>
<feature type="active site" evidence="5 6">
    <location>
        <position position="193"/>
    </location>
</feature>
<comment type="domain">
    <text evidence="5">Contains a C-terminal catalytic domain, and an N-terminal region which modulates catalytic activity.</text>
</comment>
<sequence>MRIGIVNHLVAESLQQILTQESSYKIAWIARDGAQAVAQCIKNTPDLVLMELNMPVMNGVEATRCIMKESPCPILIVTTTVDKNTAQVFEAMGYGALDAVDTPLIGNDSHAQSSREIFLKKIKVIAKLHTFSGLPHLKRPSPLISPVRQAPLTQSVAPHLIAIGSSTGGPKALAELLANLPNTLPATLVIIQHVNQEFSVSLAAWLNAHSALPVQLALSHQRPQIGTVYLASSNDHLILTKQLTFAYTPEPHSIPYRPSVNVFFQSVAKHWPQKSVAVLLTGMGRDGAEGLALLRTAGWYTIAQDEATSVIYGMPKAAKERGAATDILPLSEISKAIIHFLQCNGLDMANQLKLTQLIDSSS</sequence>
<evidence type="ECO:0000313" key="11">
    <source>
        <dbReference type="Proteomes" id="UP000031623"/>
    </source>
</evidence>
<dbReference type="InterPro" id="IPR008248">
    <property type="entry name" value="CheB-like"/>
</dbReference>
<keyword evidence="11" id="KW-1185">Reference proteome</keyword>
<dbReference type="Pfam" id="PF01339">
    <property type="entry name" value="CheB_methylest"/>
    <property type="match status" value="1"/>
</dbReference>
<dbReference type="InterPro" id="IPR035909">
    <property type="entry name" value="CheB_C"/>
</dbReference>
<evidence type="ECO:0000256" key="3">
    <source>
        <dbReference type="ARBA" id="ARBA00022801"/>
    </source>
</evidence>
<dbReference type="InterPro" id="IPR000673">
    <property type="entry name" value="Sig_transdc_resp-reg_Me-estase"/>
</dbReference>
<dbReference type="Proteomes" id="UP000031623">
    <property type="component" value="Chromosome"/>
</dbReference>
<dbReference type="GO" id="GO:0000156">
    <property type="term" value="F:phosphorelay response regulator activity"/>
    <property type="evidence" value="ECO:0007669"/>
    <property type="project" value="InterPro"/>
</dbReference>
<keyword evidence="3 5" id="KW-0378">Hydrolase</keyword>
<dbReference type="OrthoDB" id="9793421at2"/>
<dbReference type="KEGG" id="tig:THII_1929"/>
<dbReference type="CDD" id="cd17541">
    <property type="entry name" value="REC_CheB-like"/>
    <property type="match status" value="1"/>
</dbReference>
<organism evidence="10 11">
    <name type="scientific">Thioploca ingrica</name>
    <dbReference type="NCBI Taxonomy" id="40754"/>
    <lineage>
        <taxon>Bacteria</taxon>
        <taxon>Pseudomonadati</taxon>
        <taxon>Pseudomonadota</taxon>
        <taxon>Gammaproteobacteria</taxon>
        <taxon>Thiotrichales</taxon>
        <taxon>Thiotrichaceae</taxon>
        <taxon>Thioploca</taxon>
    </lineage>
</organism>
<keyword evidence="2 5" id="KW-0145">Chemotaxis</keyword>
<dbReference type="AlphaFoldDB" id="A0A090BV47"/>
<dbReference type="NCBIfam" id="NF009206">
    <property type="entry name" value="PRK12555.1"/>
    <property type="match status" value="1"/>
</dbReference>
<dbReference type="GO" id="GO:0050568">
    <property type="term" value="F:protein-glutamine glutaminase activity"/>
    <property type="evidence" value="ECO:0007669"/>
    <property type="project" value="UniProtKB-UniRule"/>
</dbReference>
<accession>A0A090BV47</accession>
<comment type="catalytic activity">
    <reaction evidence="5">
        <text>L-glutaminyl-[protein] + H2O = L-glutamyl-[protein] + NH4(+)</text>
        <dbReference type="Rhea" id="RHEA:16441"/>
        <dbReference type="Rhea" id="RHEA-COMP:10207"/>
        <dbReference type="Rhea" id="RHEA-COMP:10208"/>
        <dbReference type="ChEBI" id="CHEBI:15377"/>
        <dbReference type="ChEBI" id="CHEBI:28938"/>
        <dbReference type="ChEBI" id="CHEBI:29973"/>
        <dbReference type="ChEBI" id="CHEBI:30011"/>
        <dbReference type="EC" id="3.5.1.44"/>
    </reaction>
</comment>
<proteinExistence type="inferred from homology"/>
<comment type="caution">
    <text evidence="5 7">Lacks conserved residue(s) required for the propagation of feature annotation.</text>
</comment>
<dbReference type="PANTHER" id="PTHR42872">
    <property type="entry name" value="PROTEIN-GLUTAMATE METHYLESTERASE/PROTEIN-GLUTAMINE GLUTAMINASE"/>
    <property type="match status" value="1"/>
</dbReference>
<gene>
    <name evidence="5" type="primary">cheB</name>
    <name evidence="10" type="ORF">THII_1929</name>
</gene>
<evidence type="ECO:0000256" key="2">
    <source>
        <dbReference type="ARBA" id="ARBA00022500"/>
    </source>
</evidence>
<dbReference type="SUPFAM" id="SSF52738">
    <property type="entry name" value="Methylesterase CheB, C-terminal domain"/>
    <property type="match status" value="1"/>
</dbReference>
<dbReference type="HOGENOM" id="CLU_000445_51_0_6"/>
<dbReference type="EC" id="3.5.1.44" evidence="5"/>
<dbReference type="PROSITE" id="PS50110">
    <property type="entry name" value="RESPONSE_REGULATORY"/>
    <property type="match status" value="1"/>
</dbReference>
<dbReference type="InterPro" id="IPR001789">
    <property type="entry name" value="Sig_transdc_resp-reg_receiver"/>
</dbReference>
<dbReference type="PIRSF" id="PIRSF000876">
    <property type="entry name" value="RR_chemtxs_CheB"/>
    <property type="match status" value="1"/>
</dbReference>
<dbReference type="Pfam" id="PF00072">
    <property type="entry name" value="Response_reg"/>
    <property type="match status" value="1"/>
</dbReference>
<dbReference type="GO" id="GO:0006935">
    <property type="term" value="P:chemotaxis"/>
    <property type="evidence" value="ECO:0007669"/>
    <property type="project" value="UniProtKB-UniRule"/>
</dbReference>
<dbReference type="PANTHER" id="PTHR42872:SF6">
    <property type="entry name" value="PROTEIN-GLUTAMATE METHYLESTERASE_PROTEIN-GLUTAMINE GLUTAMINASE"/>
    <property type="match status" value="1"/>
</dbReference>
<evidence type="ECO:0000256" key="4">
    <source>
        <dbReference type="ARBA" id="ARBA00048267"/>
    </source>
</evidence>
<dbReference type="GO" id="GO:0008984">
    <property type="term" value="F:protein-glutamate methylesterase activity"/>
    <property type="evidence" value="ECO:0007669"/>
    <property type="project" value="UniProtKB-UniRule"/>
</dbReference>
<dbReference type="Gene3D" id="3.40.50.2300">
    <property type="match status" value="1"/>
</dbReference>
<evidence type="ECO:0000313" key="10">
    <source>
        <dbReference type="EMBL" id="BAP56226.1"/>
    </source>
</evidence>
<comment type="function">
    <text evidence="5">Involved in chemotaxis. Part of a chemotaxis signal transduction system that modulates chemotaxis in response to various stimuli. Catalyzes the demethylation of specific methylglutamate residues introduced into the chemoreceptors (methyl-accepting chemotaxis proteins or MCP) by CheR. Also mediates the irreversible deamidation of specific glutamine residues to glutamic acid.</text>
</comment>
<evidence type="ECO:0000256" key="7">
    <source>
        <dbReference type="PROSITE-ProRule" id="PRU00169"/>
    </source>
</evidence>
<evidence type="ECO:0000256" key="6">
    <source>
        <dbReference type="PROSITE-ProRule" id="PRU00050"/>
    </source>
</evidence>
<protein>
    <recommendedName>
        <fullName evidence="5">Protein-glutamate methylesterase/protein-glutamine glutaminase</fullName>
        <ecNumber evidence="5">3.1.1.61</ecNumber>
        <ecNumber evidence="5">3.5.1.44</ecNumber>
    </recommendedName>
</protein>
<feature type="active site" evidence="5 6">
    <location>
        <position position="286"/>
    </location>
</feature>
<reference evidence="10 11" key="1">
    <citation type="journal article" date="2014" name="ISME J.">
        <title>Ecophysiology of Thioploca ingrica as revealed by the complete genome sequence supplemented with proteomic evidence.</title>
        <authorList>
            <person name="Kojima H."/>
            <person name="Ogura Y."/>
            <person name="Yamamoto N."/>
            <person name="Togashi T."/>
            <person name="Mori H."/>
            <person name="Watanabe T."/>
            <person name="Nemoto F."/>
            <person name="Kurokawa K."/>
            <person name="Hayashi T."/>
            <person name="Fukui M."/>
        </authorList>
    </citation>
    <scope>NUCLEOTIDE SEQUENCE [LARGE SCALE GENOMIC DNA]</scope>
</reference>
<dbReference type="CDD" id="cd16432">
    <property type="entry name" value="CheB_Rec"/>
    <property type="match status" value="1"/>
</dbReference>
<dbReference type="Gene3D" id="3.40.50.180">
    <property type="entry name" value="Methylesterase CheB, C-terminal domain"/>
    <property type="match status" value="1"/>
</dbReference>
<dbReference type="NCBIfam" id="NF001965">
    <property type="entry name" value="PRK00742.1"/>
    <property type="match status" value="1"/>
</dbReference>
<dbReference type="EC" id="3.1.1.61" evidence="5"/>
<feature type="active site" evidence="5 6">
    <location>
        <position position="166"/>
    </location>
</feature>
<dbReference type="GO" id="GO:0005737">
    <property type="term" value="C:cytoplasm"/>
    <property type="evidence" value="ECO:0007669"/>
    <property type="project" value="UniProtKB-SubCell"/>
</dbReference>
<feature type="domain" description="Response regulatory" evidence="8">
    <location>
        <begin position="1"/>
        <end position="117"/>
    </location>
</feature>
<dbReference type="SUPFAM" id="SSF52172">
    <property type="entry name" value="CheY-like"/>
    <property type="match status" value="1"/>
</dbReference>
<evidence type="ECO:0000256" key="5">
    <source>
        <dbReference type="HAMAP-Rule" id="MF_00099"/>
    </source>
</evidence>
<evidence type="ECO:0000259" key="8">
    <source>
        <dbReference type="PROSITE" id="PS50110"/>
    </source>
</evidence>
<dbReference type="HAMAP" id="MF_00099">
    <property type="entry name" value="CheB_chemtxs"/>
    <property type="match status" value="1"/>
</dbReference>
<comment type="catalytic activity">
    <reaction evidence="4 5">
        <text>[protein]-L-glutamate 5-O-methyl ester + H2O = L-glutamyl-[protein] + methanol + H(+)</text>
        <dbReference type="Rhea" id="RHEA:23236"/>
        <dbReference type="Rhea" id="RHEA-COMP:10208"/>
        <dbReference type="Rhea" id="RHEA-COMP:10311"/>
        <dbReference type="ChEBI" id="CHEBI:15377"/>
        <dbReference type="ChEBI" id="CHEBI:15378"/>
        <dbReference type="ChEBI" id="CHEBI:17790"/>
        <dbReference type="ChEBI" id="CHEBI:29973"/>
        <dbReference type="ChEBI" id="CHEBI:82795"/>
        <dbReference type="EC" id="3.1.1.61"/>
    </reaction>
</comment>
<evidence type="ECO:0000259" key="9">
    <source>
        <dbReference type="PROSITE" id="PS50122"/>
    </source>
</evidence>
<comment type="subcellular location">
    <subcellularLocation>
        <location evidence="5">Cytoplasm</location>
    </subcellularLocation>
</comment>
<feature type="domain" description="CheB-type methylesterase" evidence="9">
    <location>
        <begin position="151"/>
        <end position="344"/>
    </location>
</feature>
<dbReference type="InterPro" id="IPR011006">
    <property type="entry name" value="CheY-like_superfamily"/>
</dbReference>
<dbReference type="STRING" id="40754.THII_1929"/>
<dbReference type="EMBL" id="AP014633">
    <property type="protein sequence ID" value="BAP56226.1"/>
    <property type="molecule type" value="Genomic_DNA"/>
</dbReference>